<evidence type="ECO:0000313" key="2">
    <source>
        <dbReference type="EMBL" id="KMZ62907.1"/>
    </source>
</evidence>
<feature type="compositionally biased region" description="Basic and acidic residues" evidence="1">
    <location>
        <begin position="307"/>
        <end position="318"/>
    </location>
</feature>
<dbReference type="Proteomes" id="UP000036987">
    <property type="component" value="Unassembled WGS sequence"/>
</dbReference>
<proteinExistence type="predicted"/>
<dbReference type="STRING" id="29655.A0A0K9P3T9"/>
<evidence type="ECO:0008006" key="4">
    <source>
        <dbReference type="Google" id="ProtNLM"/>
    </source>
</evidence>
<evidence type="ECO:0000313" key="3">
    <source>
        <dbReference type="Proteomes" id="UP000036987"/>
    </source>
</evidence>
<feature type="region of interest" description="Disordered" evidence="1">
    <location>
        <begin position="778"/>
        <end position="832"/>
    </location>
</feature>
<feature type="region of interest" description="Disordered" evidence="1">
    <location>
        <begin position="716"/>
        <end position="737"/>
    </location>
</feature>
<gene>
    <name evidence="2" type="ORF">ZOSMA_43G00880</name>
</gene>
<comment type="caution">
    <text evidence="2">The sequence shown here is derived from an EMBL/GenBank/DDBJ whole genome shotgun (WGS) entry which is preliminary data.</text>
</comment>
<organism evidence="2 3">
    <name type="scientific">Zostera marina</name>
    <name type="common">Eelgrass</name>
    <dbReference type="NCBI Taxonomy" id="29655"/>
    <lineage>
        <taxon>Eukaryota</taxon>
        <taxon>Viridiplantae</taxon>
        <taxon>Streptophyta</taxon>
        <taxon>Embryophyta</taxon>
        <taxon>Tracheophyta</taxon>
        <taxon>Spermatophyta</taxon>
        <taxon>Magnoliopsida</taxon>
        <taxon>Liliopsida</taxon>
        <taxon>Zosteraceae</taxon>
        <taxon>Zostera</taxon>
    </lineage>
</organism>
<keyword evidence="3" id="KW-1185">Reference proteome</keyword>
<evidence type="ECO:0000256" key="1">
    <source>
        <dbReference type="SAM" id="MobiDB-lite"/>
    </source>
</evidence>
<sequence length="832" mass="94772">MDSRTLLEQAVFQLTPTRTRCDLLVVSRDGKREKIASGLVAPFLTHLRSARDQIPKGGYSFSLRPPSPPTSGGDFGLLGWFTKGVMKKFVRFVETPEIIERVVTIEKEIVEIDEEIGRTLVPSFLNHPEVSSLSGENSKQSLLLAHENRKKMLQKEQGMSYARACILGYERNNLDDLISFGDAFGASRLREACISFKELCFEKEKDNLWADELEALRHSQFASMPNNGIILTAENDKNNIDGNDHNAGLAPDLQGKPQFPMGWFNHHPEYMYPPYHGHMSANSAPYPGYPYPGMPFMPPYQTQHAQSYDENHVERRISESGSEFGDNGTSEKKSNKKSSRKVVIRNINYISKGKHSESSDDSSYDEDEDVNEEFLQKNVEQVVDSFRKHRGRSDRHKHRAKSDRRNHSEEADEDVANNSGEKKNGGGGWDAFQNILMKDETETDRKPDVDAINEFCAIKSDGLSRSTSSDYHHFNEELGKGRRQKITDIDPLVMNSRDVISKDGRRIECFENGDDYQRNIINRRVQNQNEEFLLLQMRNSRINTSSGNFANYTNESPSIQIRSEADWMVVDEYNTKPPAKGSSQDTLLFEQDLIQRSENPKKIERVVPSFDDSIVVPDRSYTADQQRSSLWETDMSIMSGLAFTPPPPMPQTSNDHRPVKDFQEPDDLQMVFRRDLEVKQVTKQDIDAEFTVIEKNTPVKPQANIVIKKEPVAKTKKPDVIKKTKSTRPPLTKRTETLPRNKKLTNLSKEAIQLAKAKQEEANRNRIEELNLERQRRIAERSGRSSTVKTKQSDETKGNLLAMERLKLSQQNKQNGFGSSVPQRPSGSIRKI</sequence>
<feature type="region of interest" description="Disordered" evidence="1">
    <location>
        <begin position="300"/>
        <end position="370"/>
    </location>
</feature>
<dbReference type="PANTHER" id="PTHR31008:SF2">
    <property type="entry name" value="COP1-INTERACTING PROTEIN-LIKE PROTEIN"/>
    <property type="match status" value="1"/>
</dbReference>
<dbReference type="OrthoDB" id="2020180at2759"/>
<feature type="region of interest" description="Disordered" evidence="1">
    <location>
        <begin position="384"/>
        <end position="429"/>
    </location>
</feature>
<accession>A0A0K9P3T9</accession>
<name>A0A0K9P3T9_ZOSMR</name>
<feature type="compositionally biased region" description="Basic residues" evidence="1">
    <location>
        <begin position="387"/>
        <end position="402"/>
    </location>
</feature>
<dbReference type="EMBL" id="LFYR01001305">
    <property type="protein sequence ID" value="KMZ62907.1"/>
    <property type="molecule type" value="Genomic_DNA"/>
</dbReference>
<protein>
    <recommendedName>
        <fullName evidence="4">COP1-interacting protein 7</fullName>
    </recommendedName>
</protein>
<feature type="compositionally biased region" description="Basic residues" evidence="1">
    <location>
        <begin position="334"/>
        <end position="343"/>
    </location>
</feature>
<feature type="compositionally biased region" description="Polar residues" evidence="1">
    <location>
        <begin position="808"/>
        <end position="826"/>
    </location>
</feature>
<dbReference type="PANTHER" id="PTHR31008">
    <property type="entry name" value="COP1-INTERACTING PROTEIN-RELATED"/>
    <property type="match status" value="1"/>
</dbReference>
<dbReference type="OMA" id="CPVNMES"/>
<reference evidence="3" key="1">
    <citation type="journal article" date="2016" name="Nature">
        <title>The genome of the seagrass Zostera marina reveals angiosperm adaptation to the sea.</title>
        <authorList>
            <person name="Olsen J.L."/>
            <person name="Rouze P."/>
            <person name="Verhelst B."/>
            <person name="Lin Y.-C."/>
            <person name="Bayer T."/>
            <person name="Collen J."/>
            <person name="Dattolo E."/>
            <person name="De Paoli E."/>
            <person name="Dittami S."/>
            <person name="Maumus F."/>
            <person name="Michel G."/>
            <person name="Kersting A."/>
            <person name="Lauritano C."/>
            <person name="Lohaus R."/>
            <person name="Toepel M."/>
            <person name="Tonon T."/>
            <person name="Vanneste K."/>
            <person name="Amirebrahimi M."/>
            <person name="Brakel J."/>
            <person name="Bostroem C."/>
            <person name="Chovatia M."/>
            <person name="Grimwood J."/>
            <person name="Jenkins J.W."/>
            <person name="Jueterbock A."/>
            <person name="Mraz A."/>
            <person name="Stam W.T."/>
            <person name="Tice H."/>
            <person name="Bornberg-Bauer E."/>
            <person name="Green P.J."/>
            <person name="Pearson G.A."/>
            <person name="Procaccini G."/>
            <person name="Duarte C.M."/>
            <person name="Schmutz J."/>
            <person name="Reusch T.B.H."/>
            <person name="Van de Peer Y."/>
        </authorList>
    </citation>
    <scope>NUCLEOTIDE SEQUENCE [LARGE SCALE GENOMIC DNA]</scope>
    <source>
        <strain evidence="3">cv. Finnish</strain>
    </source>
</reference>
<dbReference type="AlphaFoldDB" id="A0A0K9P3T9"/>
<feature type="compositionally biased region" description="Acidic residues" evidence="1">
    <location>
        <begin position="359"/>
        <end position="370"/>
    </location>
</feature>